<sequence>MSVFHLEDEIRCGKTFTMGSGYAALSSATATLANSGEDNQTNVIMNLNDLDEVGVKPRVLMIFLQE</sequence>
<dbReference type="Proteomes" id="UP000663879">
    <property type="component" value="Unassembled WGS sequence"/>
</dbReference>
<evidence type="ECO:0000313" key="1">
    <source>
        <dbReference type="EMBL" id="CAF1106038.1"/>
    </source>
</evidence>
<dbReference type="AlphaFoldDB" id="A0A814PCJ9"/>
<keyword evidence="2" id="KW-1185">Reference proteome</keyword>
<accession>A0A814PCJ9</accession>
<evidence type="ECO:0000313" key="2">
    <source>
        <dbReference type="Proteomes" id="UP000663879"/>
    </source>
</evidence>
<comment type="caution">
    <text evidence="1">The sequence shown here is derived from an EMBL/GenBank/DDBJ whole genome shotgun (WGS) entry which is preliminary data.</text>
</comment>
<organism evidence="1 2">
    <name type="scientific">Brachionus calyciflorus</name>
    <dbReference type="NCBI Taxonomy" id="104777"/>
    <lineage>
        <taxon>Eukaryota</taxon>
        <taxon>Metazoa</taxon>
        <taxon>Spiralia</taxon>
        <taxon>Gnathifera</taxon>
        <taxon>Rotifera</taxon>
        <taxon>Eurotatoria</taxon>
        <taxon>Monogononta</taxon>
        <taxon>Pseudotrocha</taxon>
        <taxon>Ploima</taxon>
        <taxon>Brachionidae</taxon>
        <taxon>Brachionus</taxon>
    </lineage>
</organism>
<dbReference type="EMBL" id="CAJNOC010007850">
    <property type="protein sequence ID" value="CAF1106038.1"/>
    <property type="molecule type" value="Genomic_DNA"/>
</dbReference>
<protein>
    <submittedName>
        <fullName evidence="1">Uncharacterized protein</fullName>
    </submittedName>
</protein>
<name>A0A814PCJ9_9BILA</name>
<gene>
    <name evidence="1" type="ORF">OXX778_LOCUS21392</name>
</gene>
<proteinExistence type="predicted"/>
<reference evidence="1" key="1">
    <citation type="submission" date="2021-02" db="EMBL/GenBank/DDBJ databases">
        <authorList>
            <person name="Nowell W R."/>
        </authorList>
    </citation>
    <scope>NUCLEOTIDE SEQUENCE</scope>
    <source>
        <strain evidence="1">Ploen Becks lab</strain>
    </source>
</reference>